<organism evidence="2 3">
    <name type="scientific">Pelobates cultripes</name>
    <name type="common">Western spadefoot toad</name>
    <dbReference type="NCBI Taxonomy" id="61616"/>
    <lineage>
        <taxon>Eukaryota</taxon>
        <taxon>Metazoa</taxon>
        <taxon>Chordata</taxon>
        <taxon>Craniata</taxon>
        <taxon>Vertebrata</taxon>
        <taxon>Euteleostomi</taxon>
        <taxon>Amphibia</taxon>
        <taxon>Batrachia</taxon>
        <taxon>Anura</taxon>
        <taxon>Pelobatoidea</taxon>
        <taxon>Pelobatidae</taxon>
        <taxon>Pelobates</taxon>
    </lineage>
</organism>
<feature type="region of interest" description="Disordered" evidence="1">
    <location>
        <begin position="181"/>
        <end position="218"/>
    </location>
</feature>
<evidence type="ECO:0000313" key="2">
    <source>
        <dbReference type="EMBL" id="CAH2313210.1"/>
    </source>
</evidence>
<evidence type="ECO:0000313" key="3">
    <source>
        <dbReference type="Proteomes" id="UP001295444"/>
    </source>
</evidence>
<feature type="compositionally biased region" description="Low complexity" evidence="1">
    <location>
        <begin position="189"/>
        <end position="198"/>
    </location>
</feature>
<dbReference type="AlphaFoldDB" id="A0AAD1SZH7"/>
<dbReference type="Proteomes" id="UP001295444">
    <property type="component" value="Chromosome 08"/>
</dbReference>
<proteinExistence type="predicted"/>
<sequence length="361" mass="40832">MDNLDIPSVNMENQSEEDNNCPDEYYPIDLMTCQEPQMELTEDKRDSDVNPDLPQISNALDRPLEISVEEIMTENLSLDRTSLTNIPGWPPEWVENLPDNNYTTAKETKMCNEETATYWTGGGGDSCKQENILTPSILESEQADDNKSLAKNNPRLYFPLEKTLRNLQLLDLKLQYNTSQAAGNKNDSECNNDTSSSSDESESKSVESSEQQTNHEEAERAQNLALITLLSQCHLKLQHLEELKHYAGHLAHSLWEAQETISYLKENVAALHRENVQKENKIFNLSKELMESKRLLYEKSERITDMKAMFKSLGDHLQNRSTQQMIISDHCAGSSKYTGAGPVEIEPELSGLGNSKICTIL</sequence>
<name>A0AAD1SZH7_PELCU</name>
<gene>
    <name evidence="2" type="ORF">PECUL_23A033968</name>
</gene>
<accession>A0AAD1SZH7</accession>
<reference evidence="2" key="1">
    <citation type="submission" date="2022-03" db="EMBL/GenBank/DDBJ databases">
        <authorList>
            <person name="Alioto T."/>
            <person name="Alioto T."/>
            <person name="Gomez Garrido J."/>
        </authorList>
    </citation>
    <scope>NUCLEOTIDE SEQUENCE</scope>
</reference>
<feature type="region of interest" description="Disordered" evidence="1">
    <location>
        <begin position="1"/>
        <end position="23"/>
    </location>
</feature>
<protein>
    <submittedName>
        <fullName evidence="2">Uncharacterized protein</fullName>
    </submittedName>
</protein>
<dbReference type="EMBL" id="OW240919">
    <property type="protein sequence ID" value="CAH2313210.1"/>
    <property type="molecule type" value="Genomic_DNA"/>
</dbReference>
<evidence type="ECO:0000256" key="1">
    <source>
        <dbReference type="SAM" id="MobiDB-lite"/>
    </source>
</evidence>
<feature type="compositionally biased region" description="Basic and acidic residues" evidence="1">
    <location>
        <begin position="201"/>
        <end position="218"/>
    </location>
</feature>
<keyword evidence="3" id="KW-1185">Reference proteome</keyword>